<keyword evidence="4" id="KW-1185">Reference proteome</keyword>
<dbReference type="EMBL" id="BOQE01000001">
    <property type="protein sequence ID" value="GIM46320.1"/>
    <property type="molecule type" value="Genomic_DNA"/>
</dbReference>
<gene>
    <name evidence="3" type="ORF">DNHGIG_18690</name>
</gene>
<feature type="transmembrane region" description="Helical" evidence="1">
    <location>
        <begin position="43"/>
        <end position="61"/>
    </location>
</feature>
<dbReference type="InterPro" id="IPR000160">
    <property type="entry name" value="GGDEF_dom"/>
</dbReference>
<dbReference type="GO" id="GO:0052621">
    <property type="term" value="F:diguanylate cyclase activity"/>
    <property type="evidence" value="ECO:0007669"/>
    <property type="project" value="TreeGrafter"/>
</dbReference>
<dbReference type="InterPro" id="IPR050469">
    <property type="entry name" value="Diguanylate_Cyclase"/>
</dbReference>
<dbReference type="PANTHER" id="PTHR45138">
    <property type="entry name" value="REGULATORY COMPONENTS OF SENSORY TRANSDUCTION SYSTEM"/>
    <property type="match status" value="1"/>
</dbReference>
<accession>A0AAV4LEV7</accession>
<organism evidence="3 4">
    <name type="scientific">Collibacillus ludicampi</name>
    <dbReference type="NCBI Taxonomy" id="2771369"/>
    <lineage>
        <taxon>Bacteria</taxon>
        <taxon>Bacillati</taxon>
        <taxon>Bacillota</taxon>
        <taxon>Bacilli</taxon>
        <taxon>Bacillales</taxon>
        <taxon>Alicyclobacillaceae</taxon>
        <taxon>Collibacillus</taxon>
    </lineage>
</organism>
<dbReference type="FunFam" id="3.30.70.270:FF:000001">
    <property type="entry name" value="Diguanylate cyclase domain protein"/>
    <property type="match status" value="1"/>
</dbReference>
<feature type="domain" description="GGDEF" evidence="2">
    <location>
        <begin position="236"/>
        <end position="371"/>
    </location>
</feature>
<feature type="transmembrane region" description="Helical" evidence="1">
    <location>
        <begin position="125"/>
        <end position="144"/>
    </location>
</feature>
<proteinExistence type="predicted"/>
<name>A0AAV4LEV7_9BACL</name>
<dbReference type="NCBIfam" id="TIGR00254">
    <property type="entry name" value="GGDEF"/>
    <property type="match status" value="1"/>
</dbReference>
<sequence length="376" mass="42979">MYPLTRILTRMLHKPRKLVFFLRLCNTVLISGLVYWFYGWDKFLLACVSIWGLITVGLIFLRRMLPYRTRAYLAIGSDLLLSSLLVYAGGGFSTDLYAFFFWGVVEAGILLGWRTGLLVALLSDVLYVLIILAVSHDVSIAQLFTRLLFFTAETLPLIYCTHLETMHRLQNLEKGQLLREKERLIRELETITRDLSNYTFDVQDRAVLDHLTQLYNQTHFHNRLMVEVEKARQGGYCLSLALFDIDNFKSLNDTYGHQFGDEVLRSVGTKIIEITKNSDFITARIGGEEIAIIMPNLNAEEGYRFADLVCKRIAETVIKQEDHEHVQVTVSGGIATFPDHAEDARLLTRLADLALYAAKAQGKNRVISYEDLKLKD</sequence>
<evidence type="ECO:0000313" key="3">
    <source>
        <dbReference type="EMBL" id="GIM46320.1"/>
    </source>
</evidence>
<dbReference type="RefSeq" id="WP_282199438.1">
    <property type="nucleotide sequence ID" value="NZ_BOQE01000001.1"/>
</dbReference>
<dbReference type="SMART" id="SM00267">
    <property type="entry name" value="GGDEF"/>
    <property type="match status" value="1"/>
</dbReference>
<evidence type="ECO:0000259" key="2">
    <source>
        <dbReference type="PROSITE" id="PS50887"/>
    </source>
</evidence>
<dbReference type="InterPro" id="IPR043128">
    <property type="entry name" value="Rev_trsase/Diguanyl_cyclase"/>
</dbReference>
<keyword evidence="1" id="KW-0472">Membrane</keyword>
<keyword evidence="1" id="KW-1133">Transmembrane helix</keyword>
<dbReference type="Pfam" id="PF00990">
    <property type="entry name" value="GGDEF"/>
    <property type="match status" value="1"/>
</dbReference>
<dbReference type="PROSITE" id="PS50887">
    <property type="entry name" value="GGDEF"/>
    <property type="match status" value="1"/>
</dbReference>
<dbReference type="Proteomes" id="UP001057291">
    <property type="component" value="Unassembled WGS sequence"/>
</dbReference>
<reference evidence="3" key="1">
    <citation type="journal article" date="2023" name="Int. J. Syst. Evol. Microbiol.">
        <title>Collibacillus ludicampi gen. nov., sp. nov., a new soil bacterium of the family Alicyclobacillaceae.</title>
        <authorList>
            <person name="Jojima T."/>
            <person name="Ioku Y."/>
            <person name="Fukuta Y."/>
            <person name="Shirasaka N."/>
            <person name="Matsumura Y."/>
            <person name="Mori M."/>
        </authorList>
    </citation>
    <scope>NUCLEOTIDE SEQUENCE</scope>
    <source>
        <strain evidence="3">TP075</strain>
    </source>
</reference>
<dbReference type="InterPro" id="IPR029787">
    <property type="entry name" value="Nucleotide_cyclase"/>
</dbReference>
<dbReference type="AlphaFoldDB" id="A0AAV4LEV7"/>
<dbReference type="CDD" id="cd01949">
    <property type="entry name" value="GGDEF"/>
    <property type="match status" value="1"/>
</dbReference>
<evidence type="ECO:0000256" key="1">
    <source>
        <dbReference type="SAM" id="Phobius"/>
    </source>
</evidence>
<comment type="caution">
    <text evidence="3">The sequence shown here is derived from an EMBL/GenBank/DDBJ whole genome shotgun (WGS) entry which is preliminary data.</text>
</comment>
<dbReference type="PANTHER" id="PTHR45138:SF9">
    <property type="entry name" value="DIGUANYLATE CYCLASE DGCM-RELATED"/>
    <property type="match status" value="1"/>
</dbReference>
<feature type="transmembrane region" description="Helical" evidence="1">
    <location>
        <begin position="20"/>
        <end position="37"/>
    </location>
</feature>
<dbReference type="Gene3D" id="3.30.70.270">
    <property type="match status" value="1"/>
</dbReference>
<feature type="transmembrane region" description="Helical" evidence="1">
    <location>
        <begin position="96"/>
        <end position="113"/>
    </location>
</feature>
<keyword evidence="1" id="KW-0812">Transmembrane</keyword>
<protein>
    <recommendedName>
        <fullName evidence="2">GGDEF domain-containing protein</fullName>
    </recommendedName>
</protein>
<evidence type="ECO:0000313" key="4">
    <source>
        <dbReference type="Proteomes" id="UP001057291"/>
    </source>
</evidence>
<dbReference type="SUPFAM" id="SSF55073">
    <property type="entry name" value="Nucleotide cyclase"/>
    <property type="match status" value="1"/>
</dbReference>
<feature type="transmembrane region" description="Helical" evidence="1">
    <location>
        <begin position="73"/>
        <end position="90"/>
    </location>
</feature>